<protein>
    <submittedName>
        <fullName evidence="2">Stringent starvation protein B</fullName>
    </submittedName>
</protein>
<dbReference type="SUPFAM" id="SSF101738">
    <property type="entry name" value="SspB-like"/>
    <property type="match status" value="1"/>
</dbReference>
<dbReference type="Gene3D" id="2.30.30.220">
    <property type="entry name" value="SspB-like"/>
    <property type="match status" value="1"/>
</dbReference>
<dbReference type="InterPro" id="IPR036760">
    <property type="entry name" value="SspB-like_sf"/>
</dbReference>
<dbReference type="PANTHER" id="PTHR37486:SF1">
    <property type="entry name" value="STRINGENT STARVATION PROTEIN B"/>
    <property type="match status" value="1"/>
</dbReference>
<feature type="compositionally biased region" description="Basic residues" evidence="1">
    <location>
        <begin position="130"/>
        <end position="144"/>
    </location>
</feature>
<dbReference type="GO" id="GO:0045732">
    <property type="term" value="P:positive regulation of protein catabolic process"/>
    <property type="evidence" value="ECO:0007669"/>
    <property type="project" value="TreeGrafter"/>
</dbReference>
<evidence type="ECO:0000313" key="3">
    <source>
        <dbReference type="Proteomes" id="UP000199626"/>
    </source>
</evidence>
<sequence>MSERVLTPRRPYMLRAMYDWMVDNQLTPHLLVDAEYPGCDVPRDFVNDGQIILNISPTAVSKLLMNGDAVQFGARFANAPMQVFIPMGAVVALYARENGVGTVFEPEAYYDELASQLPDSGNQEAEKTEKPKKKSSGSHLRVVK</sequence>
<proteinExistence type="predicted"/>
<name>A0A1G6BAX4_9GAMM</name>
<feature type="region of interest" description="Disordered" evidence="1">
    <location>
        <begin position="115"/>
        <end position="144"/>
    </location>
</feature>
<dbReference type="Pfam" id="PF04386">
    <property type="entry name" value="SspB"/>
    <property type="match status" value="1"/>
</dbReference>
<accession>A0A1G6BAX4</accession>
<dbReference type="InterPro" id="IPR007481">
    <property type="entry name" value="SspB"/>
</dbReference>
<dbReference type="GO" id="GO:0005840">
    <property type="term" value="C:ribosome"/>
    <property type="evidence" value="ECO:0007669"/>
    <property type="project" value="TreeGrafter"/>
</dbReference>
<evidence type="ECO:0000256" key="1">
    <source>
        <dbReference type="SAM" id="MobiDB-lite"/>
    </source>
</evidence>
<reference evidence="3" key="1">
    <citation type="submission" date="2016-10" db="EMBL/GenBank/DDBJ databases">
        <authorList>
            <person name="Varghese N."/>
            <person name="Submissions S."/>
        </authorList>
    </citation>
    <scope>NUCLEOTIDE SEQUENCE [LARGE SCALE GENOMIC DNA]</scope>
    <source>
        <strain evidence="3">CGMCC 1.10824</strain>
    </source>
</reference>
<dbReference type="PIRSF" id="PIRSF005276">
    <property type="entry name" value="SspB"/>
    <property type="match status" value="1"/>
</dbReference>
<keyword evidence="3" id="KW-1185">Reference proteome</keyword>
<evidence type="ECO:0000313" key="2">
    <source>
        <dbReference type="EMBL" id="SDB17750.1"/>
    </source>
</evidence>
<dbReference type="GO" id="GO:0005829">
    <property type="term" value="C:cytosol"/>
    <property type="evidence" value="ECO:0007669"/>
    <property type="project" value="TreeGrafter"/>
</dbReference>
<dbReference type="STRING" id="1159017.SAMN02927930_00664"/>
<gene>
    <name evidence="2" type="ORF">SAMN02927930_00664</name>
</gene>
<dbReference type="AlphaFoldDB" id="A0A1G6BAX4"/>
<dbReference type="NCBIfam" id="NF008763">
    <property type="entry name" value="PRK11798.1-2"/>
    <property type="match status" value="1"/>
</dbReference>
<dbReference type="NCBIfam" id="NF008769">
    <property type="entry name" value="PRK11798.2-5"/>
    <property type="match status" value="1"/>
</dbReference>
<dbReference type="EMBL" id="FMXN01000003">
    <property type="protein sequence ID" value="SDB17750.1"/>
    <property type="molecule type" value="Genomic_DNA"/>
</dbReference>
<dbReference type="Proteomes" id="UP000199626">
    <property type="component" value="Unassembled WGS sequence"/>
</dbReference>
<dbReference type="PANTHER" id="PTHR37486">
    <property type="entry name" value="STRINGENT STARVATION PROTEIN B"/>
    <property type="match status" value="1"/>
</dbReference>
<dbReference type="RefSeq" id="WP_267888206.1">
    <property type="nucleotide sequence ID" value="NZ_FMXN01000003.1"/>
</dbReference>
<organism evidence="2 3">
    <name type="scientific">Pseudidiomarina indica</name>
    <dbReference type="NCBI Taxonomy" id="1159017"/>
    <lineage>
        <taxon>Bacteria</taxon>
        <taxon>Pseudomonadati</taxon>
        <taxon>Pseudomonadota</taxon>
        <taxon>Gammaproteobacteria</taxon>
        <taxon>Alteromonadales</taxon>
        <taxon>Idiomarinaceae</taxon>
        <taxon>Pseudidiomarina</taxon>
    </lineage>
</organism>